<feature type="region of interest" description="Disordered" evidence="1">
    <location>
        <begin position="79"/>
        <end position="105"/>
    </location>
</feature>
<gene>
    <name evidence="3" type="ORF">BS47DRAFT_1393570</name>
</gene>
<evidence type="ECO:0000256" key="1">
    <source>
        <dbReference type="SAM" id="MobiDB-lite"/>
    </source>
</evidence>
<dbReference type="EMBL" id="MU128976">
    <property type="protein sequence ID" value="KAF9513204.1"/>
    <property type="molecule type" value="Genomic_DNA"/>
</dbReference>
<feature type="compositionally biased region" description="Acidic residues" evidence="1">
    <location>
        <begin position="633"/>
        <end position="656"/>
    </location>
</feature>
<feature type="region of interest" description="Disordered" evidence="1">
    <location>
        <begin position="143"/>
        <end position="179"/>
    </location>
</feature>
<feature type="compositionally biased region" description="Basic and acidic residues" evidence="1">
    <location>
        <begin position="592"/>
        <end position="608"/>
    </location>
</feature>
<accession>A0A9P6DVZ4</accession>
<name>A0A9P6DVZ4_9AGAM</name>
<dbReference type="AlphaFoldDB" id="A0A9P6DVZ4"/>
<evidence type="ECO:0000313" key="4">
    <source>
        <dbReference type="Proteomes" id="UP000886523"/>
    </source>
</evidence>
<evidence type="ECO:0000313" key="3">
    <source>
        <dbReference type="EMBL" id="KAF9513204.1"/>
    </source>
</evidence>
<protein>
    <submittedName>
        <fullName evidence="3">Uncharacterized protein</fullName>
    </submittedName>
</protein>
<keyword evidence="2" id="KW-1133">Transmembrane helix</keyword>
<organism evidence="3 4">
    <name type="scientific">Hydnum rufescens UP504</name>
    <dbReference type="NCBI Taxonomy" id="1448309"/>
    <lineage>
        <taxon>Eukaryota</taxon>
        <taxon>Fungi</taxon>
        <taxon>Dikarya</taxon>
        <taxon>Basidiomycota</taxon>
        <taxon>Agaricomycotina</taxon>
        <taxon>Agaricomycetes</taxon>
        <taxon>Cantharellales</taxon>
        <taxon>Hydnaceae</taxon>
        <taxon>Hydnum</taxon>
    </lineage>
</organism>
<feature type="compositionally biased region" description="Low complexity" evidence="1">
    <location>
        <begin position="610"/>
        <end position="627"/>
    </location>
</feature>
<comment type="caution">
    <text evidence="3">The sequence shown here is derived from an EMBL/GenBank/DDBJ whole genome shotgun (WGS) entry which is preliminary data.</text>
</comment>
<feature type="region of interest" description="Disordered" evidence="1">
    <location>
        <begin position="326"/>
        <end position="364"/>
    </location>
</feature>
<feature type="compositionally biased region" description="Basic residues" evidence="1">
    <location>
        <begin position="79"/>
        <end position="88"/>
    </location>
</feature>
<feature type="region of interest" description="Disordered" evidence="1">
    <location>
        <begin position="564"/>
        <end position="657"/>
    </location>
</feature>
<feature type="compositionally biased region" description="Polar residues" evidence="1">
    <location>
        <begin position="1161"/>
        <end position="1172"/>
    </location>
</feature>
<keyword evidence="2" id="KW-0472">Membrane</keyword>
<evidence type="ECO:0000256" key="2">
    <source>
        <dbReference type="SAM" id="Phobius"/>
    </source>
</evidence>
<feature type="region of interest" description="Disordered" evidence="1">
    <location>
        <begin position="1010"/>
        <end position="1066"/>
    </location>
</feature>
<proteinExistence type="predicted"/>
<feature type="compositionally biased region" description="Polar residues" evidence="1">
    <location>
        <begin position="326"/>
        <end position="338"/>
    </location>
</feature>
<sequence length="1203" mass="131517">MALYLPHTIFLILILSPVIPLILILVPIPIPIPILILRSHFCPRACSRSHSHSHSHSCSHSSFPFPFLFVLSPSHSHSRSHPRSHSHARAMFSPPRFSSSPQSPLSSHPYSRSVLDLAPLPITLIIPGFPTILLSSILPQHDAPHPSVTSSAPSLQPGKPIPTGPRALPDPLNPSEEGVQTSLNFKKSLPVPSAVGTLITPPFPVKASNSMAPPVEHPSSSAEPFERVPLGQWFYIKTHLESSAEHSASPTFSVLSCILVEQSCGPIATTSINFISFTYFAFCIKLSSTPVLVVNTFRRPVSCLASLGKTILVELSAGGQHSLTSGILSDNSSQSSTKCPRPSMKGSSSNPKPPSPKAKRPLSKAKVLSSKGTLASSSAKTALNAPASSSPAVPSKALDPLWAVAKALTFASTSRQTLISVDIHSRISTNPPSKTALTSADVLALLDQGRKLSHQLPLNVPEWDQKDDRATCLWDARHPETIPLSFAGGGKDCDEDWENLDPVLNCVLHVDVPMDVLVKGIRRGSSGTLRIVEGLAFFVEKLETTNATSDKIMAREVTPPSGLGFSLRDEWSPESPVNHSVPIHRPSLEPPDCPRVKDSGGHRDHDSDESNPGWQSPPSQSQKSQRQTVSFDDSLDDCDEDDDHSDEDGEDGDDTADIQHRRHKFWNDEIDEVVEMFCQFEEMKVKPCAQRLGCTCGNPWNAYLNLLKEKDEFVSKSEACNLYAKLKNDMGGSDTEAWAAEMEHLTSELHGRKTAVGKKKGESGGDVAKLMEQTQHWWNVDGKTLLNTSIHTFYMMVSDMASSLAAHSWNTSSMNSPQMESWYKSHFDPTQHIGDVYKYILAQQLWLKEVEALEEGESHWQCIMETQDMHHMKAACAQRMRKLLGPYMPAKLEGLPTADEFPLLGSWIADKYRTSHWNKMYKAFTHPEDCQIHLEELPESPLDSDESMLPVMIDHRGRVQHTIGSVDRARASNDWSGGATLGGEGINSPVLDEVWEENVESTMGKWKYSELGRSRDSTGIGPGHAAEDAGEHDSDVEEDERPVRRRRKLQLPRRSTSTIPDELNKLPTPLSPNLLIHAQANQSPPPFLATTSASSHVGATVPLVNSRVTQLCRMPTYSMNSGALTPLDNFPMSMSPPIQVLRDSSASSSSTPNSGPDMMSTHPNGPSQASFSLPSAQVHLSAADFDTLQMSFATWAGNGAGLL</sequence>
<keyword evidence="2" id="KW-0812">Transmembrane</keyword>
<feature type="compositionally biased region" description="Low complexity" evidence="1">
    <location>
        <begin position="93"/>
        <end position="105"/>
    </location>
</feature>
<dbReference type="Proteomes" id="UP000886523">
    <property type="component" value="Unassembled WGS sequence"/>
</dbReference>
<feature type="transmembrane region" description="Helical" evidence="2">
    <location>
        <begin position="9"/>
        <end position="30"/>
    </location>
</feature>
<keyword evidence="4" id="KW-1185">Reference proteome</keyword>
<feature type="region of interest" description="Disordered" evidence="1">
    <location>
        <begin position="1136"/>
        <end position="1172"/>
    </location>
</feature>
<reference evidence="3" key="1">
    <citation type="journal article" date="2020" name="Nat. Commun.">
        <title>Large-scale genome sequencing of mycorrhizal fungi provides insights into the early evolution of symbiotic traits.</title>
        <authorList>
            <person name="Miyauchi S."/>
            <person name="Kiss E."/>
            <person name="Kuo A."/>
            <person name="Drula E."/>
            <person name="Kohler A."/>
            <person name="Sanchez-Garcia M."/>
            <person name="Morin E."/>
            <person name="Andreopoulos B."/>
            <person name="Barry K.W."/>
            <person name="Bonito G."/>
            <person name="Buee M."/>
            <person name="Carver A."/>
            <person name="Chen C."/>
            <person name="Cichocki N."/>
            <person name="Clum A."/>
            <person name="Culley D."/>
            <person name="Crous P.W."/>
            <person name="Fauchery L."/>
            <person name="Girlanda M."/>
            <person name="Hayes R.D."/>
            <person name="Keri Z."/>
            <person name="LaButti K."/>
            <person name="Lipzen A."/>
            <person name="Lombard V."/>
            <person name="Magnuson J."/>
            <person name="Maillard F."/>
            <person name="Murat C."/>
            <person name="Nolan M."/>
            <person name="Ohm R.A."/>
            <person name="Pangilinan J."/>
            <person name="Pereira M.F."/>
            <person name="Perotto S."/>
            <person name="Peter M."/>
            <person name="Pfister S."/>
            <person name="Riley R."/>
            <person name="Sitrit Y."/>
            <person name="Stielow J.B."/>
            <person name="Szollosi G."/>
            <person name="Zifcakova L."/>
            <person name="Stursova M."/>
            <person name="Spatafora J.W."/>
            <person name="Tedersoo L."/>
            <person name="Vaario L.M."/>
            <person name="Yamada A."/>
            <person name="Yan M."/>
            <person name="Wang P."/>
            <person name="Xu J."/>
            <person name="Bruns T."/>
            <person name="Baldrian P."/>
            <person name="Vilgalys R."/>
            <person name="Dunand C."/>
            <person name="Henrissat B."/>
            <person name="Grigoriev I.V."/>
            <person name="Hibbett D."/>
            <person name="Nagy L.G."/>
            <person name="Martin F.M."/>
        </authorList>
    </citation>
    <scope>NUCLEOTIDE SEQUENCE</scope>
    <source>
        <strain evidence="3">UP504</strain>
    </source>
</reference>